<evidence type="ECO:0000313" key="3">
    <source>
        <dbReference type="Proteomes" id="UP000078576"/>
    </source>
</evidence>
<gene>
    <name evidence="2" type="ORF">VP1G_11293</name>
</gene>
<name>A0A194VBW0_CYTMA</name>
<feature type="region of interest" description="Disordered" evidence="1">
    <location>
        <begin position="68"/>
        <end position="102"/>
    </location>
</feature>
<organism evidence="2 3">
    <name type="scientific">Cytospora mali</name>
    <name type="common">Apple Valsa canker fungus</name>
    <name type="synonym">Valsa mali</name>
    <dbReference type="NCBI Taxonomy" id="578113"/>
    <lineage>
        <taxon>Eukaryota</taxon>
        <taxon>Fungi</taxon>
        <taxon>Dikarya</taxon>
        <taxon>Ascomycota</taxon>
        <taxon>Pezizomycotina</taxon>
        <taxon>Sordariomycetes</taxon>
        <taxon>Sordariomycetidae</taxon>
        <taxon>Diaporthales</taxon>
        <taxon>Cytosporaceae</taxon>
        <taxon>Cytospora</taxon>
    </lineage>
</organism>
<dbReference type="EMBL" id="KN714771">
    <property type="protein sequence ID" value="KUI61261.1"/>
    <property type="molecule type" value="Genomic_DNA"/>
</dbReference>
<feature type="compositionally biased region" description="Basic and acidic residues" evidence="1">
    <location>
        <begin position="68"/>
        <end position="86"/>
    </location>
</feature>
<evidence type="ECO:0000256" key="1">
    <source>
        <dbReference type="SAM" id="MobiDB-lite"/>
    </source>
</evidence>
<dbReference type="Proteomes" id="UP000078576">
    <property type="component" value="Unassembled WGS sequence"/>
</dbReference>
<proteinExistence type="predicted"/>
<protein>
    <submittedName>
        <fullName evidence="2">Uncharacterized protein</fullName>
    </submittedName>
</protein>
<keyword evidence="3" id="KW-1185">Reference proteome</keyword>
<sequence>MSVTSHRMPALDWMKAGPLTEMSDVPDMRGQILYSTCMAEFAFHHQQHIRQLLPLGLRDRPVVQEGRVHIHQRDTGDAADEGDKPVEVGAAGDGDGAAEAHEPRAKGVLLPLGEHVLLAAAVAEDAALEDPHGRE</sequence>
<evidence type="ECO:0000313" key="2">
    <source>
        <dbReference type="EMBL" id="KUI61261.1"/>
    </source>
</evidence>
<dbReference type="AlphaFoldDB" id="A0A194VBW0"/>
<accession>A0A194VBW0</accession>
<reference evidence="3" key="1">
    <citation type="submission" date="2014-12" db="EMBL/GenBank/DDBJ databases">
        <title>Genome Sequence of Valsa Canker Pathogens Uncovers a Specific Adaption of Colonization on Woody Bark.</title>
        <authorList>
            <person name="Yin Z."/>
            <person name="Liu H."/>
            <person name="Gao X."/>
            <person name="Li Z."/>
            <person name="Song N."/>
            <person name="Ke X."/>
            <person name="Dai Q."/>
            <person name="Wu Y."/>
            <person name="Sun Y."/>
            <person name="Xu J.-R."/>
            <person name="Kang Z.K."/>
            <person name="Wang L."/>
            <person name="Huang L."/>
        </authorList>
    </citation>
    <scope>NUCLEOTIDE SEQUENCE [LARGE SCALE GENOMIC DNA]</scope>
    <source>
        <strain evidence="3">SXYL134</strain>
    </source>
</reference>